<dbReference type="EMBL" id="CP060789">
    <property type="protein sequence ID" value="QNP56567.1"/>
    <property type="molecule type" value="Genomic_DNA"/>
</dbReference>
<keyword evidence="1" id="KW-0547">Nucleotide-binding</keyword>
<keyword evidence="2" id="KW-0067">ATP-binding</keyword>
<dbReference type="Pfam" id="PF00271">
    <property type="entry name" value="Helicase_C"/>
    <property type="match status" value="1"/>
</dbReference>
<evidence type="ECO:0000313" key="5">
    <source>
        <dbReference type="EMBL" id="QNP56567.1"/>
    </source>
</evidence>
<feature type="domain" description="Helicase ATP-binding" evidence="3">
    <location>
        <begin position="102"/>
        <end position="378"/>
    </location>
</feature>
<keyword evidence="5" id="KW-0347">Helicase</keyword>
<gene>
    <name evidence="5" type="ORF">H9L22_03875</name>
</gene>
<feature type="domain" description="Helicase C-terminal" evidence="4">
    <location>
        <begin position="990"/>
        <end position="1154"/>
    </location>
</feature>
<sequence>MATTPTQLAEILRLASMKFLDSDRWIRNDAVRAERRALLRDGAALLQDVLLEPVIPYEGTQSGMEVCQSAGLSEQESSLLLEALFGACPADVVLHEHQAEALVAAANGRNPIITSGTGSGKTEAFLLPVLTRLMLEARKRETRRIQRGWWEAPNTRRWEPLRNDPDAAIRTMILYPMNALVEDQLTRLRRTLRRLASLGGPEVWFGRYTSASPGGSRPVPVRPDDRVARVGESLRDLASEFQELSEHMTEDELGHFQDPCHNEMVSRWDMIADPPDILVTNYSMLNVMLMRRLEEPIFDKSRAWLALDPTNVFTLVVDELHLYRGAPGAEVALIIRSLCDRLGLQPDSPQLRVVGTSASLSEGEKSRRYLERFFGVPSHSFSLIGGRQRQLTVPESFSPDTVFAAVREHRVPRGLDAALALACRQSDGTYRATRLPVLLERVLGKTASPEEGDQIMAALANDDSPQGIAFRAHLFMKAMRGLWACSSVTCSEIAECFREGRAPIGRLYSRPAAFCRCGGRVLEVLLCGTCGDLSLGGRVVATNDDGGVFLAATPRERDEPVARSAWTTDDYRWFRPGAPVVGEEHYKDLVTWSFVAGSFNPQLGYLSSDPVDGDVGTLLQIRVPDGARISALPPKCLHCQQRRPQRSLLPSGRTRTPIITPDLGAGTISHLIIGQGLRALGQRPEDPGTIVFADSRDQASRTALIVGANHYHDLVRQLIHRSLAEDAEADKLALLKRGGGDATLTVEEMVRYEELKRTYPDLAYAYRVAAVGLERDREREQIEAAERGAKRGTPWPSLIRSLEADLLRLGVSPGGPRAGLQRLDDGSPWNRAFPTIEDGEWVALPEGGARADFHETYRAALIESVARAIGGDERRDLEETRVGYLALAGEGEDNLSEILSSVLRLLLCAGRWQPGAWTPHTGRPRSVTSYLKRVAVATGRGAAKLEAVVDEKLAAVLDGGILQLNRADLPLYLRRSSTAWVCDVCSRGHGHASAGVCTREDCRGKVVPVIQQREDDYYAWLARQEPRRLSTSELTGQNSPEQQRERQRWFRRALLPKPRENLRTTPLDVLSVTTTMEVGIDIGDLALVVMGNMPPQRFNYQQRVGRAGRGGQRFSYAITVARDRSHDDYYFWAPERITGDPPPQPFVDTARPAILRRVIAAELLRRALSGRNSGGSVHGEFGETTRWHERRDSVKSWLASSQDVTQVVARMSHRSGVSREDGHALEVWARASLITDIDEAVANHAFQQPDLAERLAAAGVLPMFGFPTTSRDLHFAKATSLSDTKISERSLEQAVSLFAPGSVIVKDGWSYEVDGFADYATARGRPQSRDPLRSRIEVTVCSGCATARVVPQEAGCAVCGSPTSVLAVHQPAGFRAGKRDDGVTDDSGAPRADPPALAWVELGEPHHTLERVDVWQQDRAQLVTINNADGEGFEFFRERDGSVVTKNVGGNLQKMGQGAIGEVRTTDAMLMLPRRLELSSGVVSVERDECPAGLPALTSFAQVLRTAAKSTLDIDPTELSVGLQQRRVGETQTAMVYVADTLANGAGYSIELGRPERVDELFESIHRRVTSQWQGEDHAECDASCADCLRAYDNRRLHGLLDWRLALDVAELASGRRLDTARWLGLAERAATRFSSAYGEALASRVTHAGDLVVVEAQGVGAILGHPLWRRDEPAWNQAQRTAANEVSARGLRPVMSDVRSVRHFPDQVFEALISGS</sequence>
<dbReference type="GO" id="GO:0005524">
    <property type="term" value="F:ATP binding"/>
    <property type="evidence" value="ECO:0007669"/>
    <property type="project" value="UniProtKB-KW"/>
</dbReference>
<reference evidence="5 6" key="1">
    <citation type="submission" date="2020-08" db="EMBL/GenBank/DDBJ databases">
        <title>Genome sequence of Tessaracoccus defluvii JCM 17540T.</title>
        <authorList>
            <person name="Hyun D.-W."/>
            <person name="Bae J.-W."/>
        </authorList>
    </citation>
    <scope>NUCLEOTIDE SEQUENCE [LARGE SCALE GENOMIC DNA]</scope>
    <source>
        <strain evidence="5 6">JCM 17540</strain>
    </source>
</reference>
<dbReference type="InterPro" id="IPR001650">
    <property type="entry name" value="Helicase_C-like"/>
</dbReference>
<dbReference type="GO" id="GO:0043138">
    <property type="term" value="F:3'-5' DNA helicase activity"/>
    <property type="evidence" value="ECO:0007669"/>
    <property type="project" value="TreeGrafter"/>
</dbReference>
<accession>A0A7H0H7Q1</accession>
<dbReference type="InterPro" id="IPR027417">
    <property type="entry name" value="P-loop_NTPase"/>
</dbReference>
<dbReference type="GO" id="GO:0003676">
    <property type="term" value="F:nucleic acid binding"/>
    <property type="evidence" value="ECO:0007669"/>
    <property type="project" value="InterPro"/>
</dbReference>
<organism evidence="5 6">
    <name type="scientific">Tessaracoccus defluvii</name>
    <dbReference type="NCBI Taxonomy" id="1285901"/>
    <lineage>
        <taxon>Bacteria</taxon>
        <taxon>Bacillati</taxon>
        <taxon>Actinomycetota</taxon>
        <taxon>Actinomycetes</taxon>
        <taxon>Propionibacteriales</taxon>
        <taxon>Propionibacteriaceae</taxon>
        <taxon>Tessaracoccus</taxon>
    </lineage>
</organism>
<dbReference type="PROSITE" id="PS51194">
    <property type="entry name" value="HELICASE_CTER"/>
    <property type="match status" value="1"/>
</dbReference>
<dbReference type="Proteomes" id="UP000516117">
    <property type="component" value="Chromosome"/>
</dbReference>
<name>A0A7H0H7Q1_9ACTN</name>
<evidence type="ECO:0000313" key="6">
    <source>
        <dbReference type="Proteomes" id="UP000516117"/>
    </source>
</evidence>
<dbReference type="SMART" id="SM00487">
    <property type="entry name" value="DEXDc"/>
    <property type="match status" value="1"/>
</dbReference>
<evidence type="ECO:0000259" key="4">
    <source>
        <dbReference type="PROSITE" id="PS51194"/>
    </source>
</evidence>
<dbReference type="SUPFAM" id="SSF52540">
    <property type="entry name" value="P-loop containing nucleoside triphosphate hydrolases"/>
    <property type="match status" value="2"/>
</dbReference>
<evidence type="ECO:0000256" key="2">
    <source>
        <dbReference type="ARBA" id="ARBA00022840"/>
    </source>
</evidence>
<dbReference type="Gene3D" id="3.40.50.300">
    <property type="entry name" value="P-loop containing nucleotide triphosphate hydrolases"/>
    <property type="match status" value="2"/>
</dbReference>
<keyword evidence="6" id="KW-1185">Reference proteome</keyword>
<dbReference type="PANTHER" id="PTHR47957">
    <property type="entry name" value="ATP-DEPENDENT HELICASE HRQ1"/>
    <property type="match status" value="1"/>
</dbReference>
<evidence type="ECO:0000259" key="3">
    <source>
        <dbReference type="PROSITE" id="PS51192"/>
    </source>
</evidence>
<keyword evidence="5" id="KW-0378">Hydrolase</keyword>
<dbReference type="RefSeq" id="WP_187721667.1">
    <property type="nucleotide sequence ID" value="NZ_BAABBL010000002.1"/>
</dbReference>
<dbReference type="GO" id="GO:0036297">
    <property type="term" value="P:interstrand cross-link repair"/>
    <property type="evidence" value="ECO:0007669"/>
    <property type="project" value="TreeGrafter"/>
</dbReference>
<dbReference type="InterPro" id="IPR014001">
    <property type="entry name" value="Helicase_ATP-bd"/>
</dbReference>
<dbReference type="KEGG" id="tdf:H9L22_03875"/>
<dbReference type="PROSITE" id="PS51192">
    <property type="entry name" value="HELICASE_ATP_BIND_1"/>
    <property type="match status" value="1"/>
</dbReference>
<proteinExistence type="predicted"/>
<protein>
    <submittedName>
        <fullName evidence="5">DEAD/DEAH box helicase</fullName>
    </submittedName>
</protein>
<dbReference type="PANTHER" id="PTHR47957:SF3">
    <property type="entry name" value="ATP-DEPENDENT HELICASE HRQ1"/>
    <property type="match status" value="1"/>
</dbReference>
<dbReference type="InterPro" id="IPR011545">
    <property type="entry name" value="DEAD/DEAH_box_helicase_dom"/>
</dbReference>
<dbReference type="Pfam" id="PF00270">
    <property type="entry name" value="DEAD"/>
    <property type="match status" value="1"/>
</dbReference>
<evidence type="ECO:0000256" key="1">
    <source>
        <dbReference type="ARBA" id="ARBA00022741"/>
    </source>
</evidence>
<dbReference type="GO" id="GO:0006289">
    <property type="term" value="P:nucleotide-excision repair"/>
    <property type="evidence" value="ECO:0007669"/>
    <property type="project" value="TreeGrafter"/>
</dbReference>
<dbReference type="SMART" id="SM00490">
    <property type="entry name" value="HELICc"/>
    <property type="match status" value="1"/>
</dbReference>